<evidence type="ECO:0000256" key="11">
    <source>
        <dbReference type="ARBA" id="ARBA00046571"/>
    </source>
</evidence>
<comment type="subunit">
    <text evidence="11">Component of the large ribosomal subunit. Mature ribosomes consist of a small (40S) and a large (60S) subunit. The 40S subunit contains about 33 different proteins and 1 molecule of RNA (18S). The 60S subunit contains about 49 different proteins and 3 molecules of RNA (28S, 5.8S and 5S).</text>
</comment>
<dbReference type="GO" id="GO:0003735">
    <property type="term" value="F:structural constituent of ribosome"/>
    <property type="evidence" value="ECO:0007669"/>
    <property type="project" value="InterPro"/>
</dbReference>
<comment type="subcellular location">
    <subcellularLocation>
        <location evidence="1">Membrane</location>
        <topology evidence="1">Multi-pass membrane protein</topology>
    </subcellularLocation>
</comment>
<evidence type="ECO:0000256" key="2">
    <source>
        <dbReference type="ARBA" id="ARBA00010537"/>
    </source>
</evidence>
<dbReference type="PANTHER" id="PTHR43243:SF10">
    <property type="entry name" value="MGC138914 PROTEIN"/>
    <property type="match status" value="1"/>
</dbReference>
<dbReference type="GO" id="GO:1990904">
    <property type="term" value="C:ribonucleoprotein complex"/>
    <property type="evidence" value="ECO:0007669"/>
    <property type="project" value="UniProtKB-KW"/>
</dbReference>
<feature type="transmembrane region" description="Helical" evidence="13">
    <location>
        <begin position="513"/>
        <end position="535"/>
    </location>
</feature>
<feature type="transmembrane region" description="Helical" evidence="13">
    <location>
        <begin position="192"/>
        <end position="210"/>
    </location>
</feature>
<feature type="transmembrane region" description="Helical" evidence="13">
    <location>
        <begin position="699"/>
        <end position="721"/>
    </location>
</feature>
<evidence type="ECO:0000259" key="14">
    <source>
        <dbReference type="Pfam" id="PF00298"/>
    </source>
</evidence>
<evidence type="ECO:0000256" key="12">
    <source>
        <dbReference type="SAM" id="MobiDB-lite"/>
    </source>
</evidence>
<dbReference type="Gene3D" id="1.20.1740.10">
    <property type="entry name" value="Amino acid/polyamine transporter I"/>
    <property type="match status" value="3"/>
</dbReference>
<feature type="transmembrane region" description="Helical" evidence="13">
    <location>
        <begin position="166"/>
        <end position="186"/>
    </location>
</feature>
<protein>
    <recommendedName>
        <fullName evidence="8">Large ribosomal subunit protein uL11</fullName>
    </recommendedName>
    <alternativeName>
        <fullName evidence="9">60S ribosomal protein L12</fullName>
    </alternativeName>
</protein>
<keyword evidence="4" id="KW-0689">Ribosomal protein</keyword>
<dbReference type="Proteomes" id="UP000322234">
    <property type="component" value="Unassembled WGS sequence"/>
</dbReference>
<evidence type="ECO:0000256" key="3">
    <source>
        <dbReference type="ARBA" id="ARBA00022692"/>
    </source>
</evidence>
<keyword evidence="16" id="KW-1185">Reference proteome</keyword>
<comment type="similarity">
    <text evidence="2">Belongs to the universal ribosomal protein uL11 family.</text>
</comment>
<name>A0A6B0S9C0_9CETA</name>
<evidence type="ECO:0000256" key="6">
    <source>
        <dbReference type="ARBA" id="ARBA00023136"/>
    </source>
</evidence>
<feature type="region of interest" description="Disordered" evidence="12">
    <location>
        <begin position="898"/>
        <end position="934"/>
    </location>
</feature>
<comment type="function">
    <text evidence="10">Component of the large ribosomal subunit. The ribosome is a large ribonucleoprotein complex responsible for the synthesis of proteins in the cell. Binds directly to 26S ribosomal RNA.</text>
</comment>
<dbReference type="GO" id="GO:0006412">
    <property type="term" value="P:translation"/>
    <property type="evidence" value="ECO:0007669"/>
    <property type="project" value="InterPro"/>
</dbReference>
<evidence type="ECO:0000256" key="9">
    <source>
        <dbReference type="ARBA" id="ARBA00035320"/>
    </source>
</evidence>
<dbReference type="GO" id="GO:0005886">
    <property type="term" value="C:plasma membrane"/>
    <property type="evidence" value="ECO:0007669"/>
    <property type="project" value="TreeGrafter"/>
</dbReference>
<dbReference type="InterPro" id="IPR036769">
    <property type="entry name" value="Ribosomal_uL11_C_sf"/>
</dbReference>
<evidence type="ECO:0000256" key="8">
    <source>
        <dbReference type="ARBA" id="ARBA00035203"/>
    </source>
</evidence>
<dbReference type="PROSITE" id="PS00359">
    <property type="entry name" value="RIBOSOMAL_L11"/>
    <property type="match status" value="1"/>
</dbReference>
<evidence type="ECO:0000313" key="15">
    <source>
        <dbReference type="EMBL" id="MXQ98650.1"/>
    </source>
</evidence>
<feature type="compositionally biased region" description="Polar residues" evidence="12">
    <location>
        <begin position="909"/>
        <end position="919"/>
    </location>
</feature>
<proteinExistence type="inferred from homology"/>
<dbReference type="InterPro" id="IPR000911">
    <property type="entry name" value="Ribosomal_uL11"/>
</dbReference>
<feature type="region of interest" description="Disordered" evidence="12">
    <location>
        <begin position="946"/>
        <end position="1003"/>
    </location>
</feature>
<feature type="transmembrane region" description="Helical" evidence="13">
    <location>
        <begin position="391"/>
        <end position="412"/>
    </location>
</feature>
<feature type="transmembrane region" description="Helical" evidence="13">
    <location>
        <begin position="665"/>
        <end position="687"/>
    </location>
</feature>
<dbReference type="SUPFAM" id="SSF46906">
    <property type="entry name" value="Ribosomal protein L11, C-terminal domain"/>
    <property type="match status" value="1"/>
</dbReference>
<evidence type="ECO:0000313" key="16">
    <source>
        <dbReference type="Proteomes" id="UP000322234"/>
    </source>
</evidence>
<dbReference type="PANTHER" id="PTHR43243">
    <property type="entry name" value="INNER MEMBRANE TRANSPORTER YGJI-RELATED"/>
    <property type="match status" value="1"/>
</dbReference>
<gene>
    <name evidence="15" type="ORF">E5288_WYG020117</name>
</gene>
<feature type="transmembrane region" description="Helical" evidence="13">
    <location>
        <begin position="360"/>
        <end position="379"/>
    </location>
</feature>
<evidence type="ECO:0000256" key="1">
    <source>
        <dbReference type="ARBA" id="ARBA00004141"/>
    </source>
</evidence>
<feature type="compositionally biased region" description="Acidic residues" evidence="12">
    <location>
        <begin position="953"/>
        <end position="962"/>
    </location>
</feature>
<keyword evidence="6 13" id="KW-0472">Membrane</keyword>
<feature type="transmembrane region" description="Helical" evidence="13">
    <location>
        <begin position="97"/>
        <end position="115"/>
    </location>
</feature>
<feature type="transmembrane region" description="Helical" evidence="13">
    <location>
        <begin position="826"/>
        <end position="844"/>
    </location>
</feature>
<accession>A0A6B0S9C0</accession>
<dbReference type="InterPro" id="IPR020785">
    <property type="entry name" value="Ribosomal_uL11_CS"/>
</dbReference>
<dbReference type="SMART" id="SM00649">
    <property type="entry name" value="RL11"/>
    <property type="match status" value="1"/>
</dbReference>
<feature type="transmembrane region" description="Helical" evidence="13">
    <location>
        <begin position="433"/>
        <end position="457"/>
    </location>
</feature>
<dbReference type="GO" id="GO:0015171">
    <property type="term" value="F:amino acid transmembrane transporter activity"/>
    <property type="evidence" value="ECO:0007669"/>
    <property type="project" value="TreeGrafter"/>
</dbReference>
<feature type="transmembrane region" description="Helical" evidence="13">
    <location>
        <begin position="568"/>
        <end position="590"/>
    </location>
</feature>
<keyword evidence="5 13" id="KW-1133">Transmembrane helix</keyword>
<dbReference type="Pfam" id="PF00298">
    <property type="entry name" value="Ribosomal_L11"/>
    <property type="match status" value="1"/>
</dbReference>
<evidence type="ECO:0000256" key="4">
    <source>
        <dbReference type="ARBA" id="ARBA00022980"/>
    </source>
</evidence>
<evidence type="ECO:0000256" key="10">
    <source>
        <dbReference type="ARBA" id="ARBA00045484"/>
    </source>
</evidence>
<feature type="transmembrane region" description="Helical" evidence="13">
    <location>
        <begin position="65"/>
        <end position="85"/>
    </location>
</feature>
<keyword evidence="3 13" id="KW-0812">Transmembrane</keyword>
<feature type="transmembrane region" description="Helical" evidence="13">
    <location>
        <begin position="733"/>
        <end position="757"/>
    </location>
</feature>
<dbReference type="GO" id="GO:0005840">
    <property type="term" value="C:ribosome"/>
    <property type="evidence" value="ECO:0007669"/>
    <property type="project" value="UniProtKB-KW"/>
</dbReference>
<evidence type="ECO:0000256" key="7">
    <source>
        <dbReference type="ARBA" id="ARBA00023274"/>
    </source>
</evidence>
<feature type="domain" description="Large ribosomal subunit protein uL11 C-terminal" evidence="14">
    <location>
        <begin position="1009"/>
        <end position="1078"/>
    </location>
</feature>
<organism evidence="15 16">
    <name type="scientific">Bos mutus</name>
    <name type="common">wild yak</name>
    <dbReference type="NCBI Taxonomy" id="72004"/>
    <lineage>
        <taxon>Eukaryota</taxon>
        <taxon>Metazoa</taxon>
        <taxon>Chordata</taxon>
        <taxon>Craniata</taxon>
        <taxon>Vertebrata</taxon>
        <taxon>Euteleostomi</taxon>
        <taxon>Mammalia</taxon>
        <taxon>Eutheria</taxon>
        <taxon>Laurasiatheria</taxon>
        <taxon>Artiodactyla</taxon>
        <taxon>Ruminantia</taxon>
        <taxon>Pecora</taxon>
        <taxon>Bovidae</taxon>
        <taxon>Bovinae</taxon>
        <taxon>Bos</taxon>
    </lineage>
</organism>
<evidence type="ECO:0000256" key="5">
    <source>
        <dbReference type="ARBA" id="ARBA00022989"/>
    </source>
</evidence>
<dbReference type="AlphaFoldDB" id="A0A6B0S9C0"/>
<dbReference type="InterPro" id="IPR020783">
    <property type="entry name" value="Ribosomal_uL11_C"/>
</dbReference>
<reference evidence="15" key="1">
    <citation type="submission" date="2019-10" db="EMBL/GenBank/DDBJ databases">
        <title>The sequence and de novo assembly of the wild yak genome.</title>
        <authorList>
            <person name="Liu Y."/>
        </authorList>
    </citation>
    <scope>NUCLEOTIDE SEQUENCE [LARGE SCALE GENOMIC DNA]</scope>
    <source>
        <strain evidence="15">WY2019</strain>
    </source>
</reference>
<dbReference type="Gene3D" id="1.10.10.250">
    <property type="entry name" value="Ribosomal protein L11, C-terminal domain"/>
    <property type="match status" value="1"/>
</dbReference>
<dbReference type="EMBL" id="VBQZ03000260">
    <property type="protein sequence ID" value="MXQ98650.1"/>
    <property type="molecule type" value="Genomic_DNA"/>
</dbReference>
<keyword evidence="7" id="KW-0687">Ribonucleoprotein</keyword>
<dbReference type="Pfam" id="PF13520">
    <property type="entry name" value="AA_permease_2"/>
    <property type="match status" value="2"/>
</dbReference>
<sequence length="1100" mass="120287">MLQDARQFGQKLVRRRPLGPREETEHHMAGCLNTLDLVIIGVRRMLGAGVHILVGTVAKYIAGPAIVLSFLVAALSSLLSGFCYIEFGARVPSSGSMYLYSCTIMGQVYGFIIGWNRILSLTVGTACIARAWSYTFDSLTGNHISQGLEGTFSLYMPYYLAKYPDFFALGLVLLLMGLLVLGVHALPQVNKVFTGINISVLSFIIVCGFIKGDLHNWKLAEQDYTLNTSGSSDIYSENTQIVTGEGNTVLNIRHTSEATGKNVRTALALTNRKAICVHTGGLTRSWSSSTYSKCKFPSHQEERKTHRLSHGEETRQIVAPSTMSTMLGQCLRQFGQKLVRRKPPFREEPESSETPPPNTLDLVVIGLDNMLGAGIYILIGGVAKYVAGPAIILSLLVAGLTTMLSGLCYVELATRVKVPVSGYHVSYVTMGQLYAFITGWNLLLYLIIATACIARAWSSTFDSLIGNHISEALGGTFSLQMPYFLASFPDFLALGLVLLLAGLLALRVYESTLIYKVFTGLNILVLSFIILSGFIKGDLHNWKLTEQDYTLAAAGSGLLALRVYESTLIYKVFTGLNILVLSFIILSGFIKGDLHNWKLTEQDYTLAAAGSGDAYRLTGGELMQIVVSSTPSRMLRHSVRQFGQKLVRRRPLEPREKSESLLSRCLNTLDLVALGVGSTLGAGVYILAGDVAKDKAGPAIIICFLVASLSSMLSGICYAEFGARVPGSGSAYLYSYVTVGQLCAFITGWNLILSYVIGTASVSRAWSSTFDSLIGDHISQALQGTFSLHVPHFLAEYPDFFALGLVLLLTGILVVGAGESALVNKVFTGLNLLVLSFVIVSGIIKGDPHNWKLTEEDYKPNISGSNDSSRSGISGFCVFSKGDPRSTDQSLNSRTMAHVNLESPYETKSLPSQKNTYGMNFSKRTSNRKSKSRGLEWTCEDVHLQHNIPRDDAEQEEEEEEMAASQCKKKGELSGVVCKERHQRKDSRQQKEEEEMAASQNRQAQIEVVPSASALIIKALKEPPRDRKKQKNSKHSGNITFDEIVNIARQMRNRSLARELSRTIKEILGTAQSVGCTVDGRHPHDIIDDINSGAVERPAS</sequence>
<evidence type="ECO:0000256" key="13">
    <source>
        <dbReference type="SAM" id="Phobius"/>
    </source>
</evidence>
<dbReference type="FunFam" id="1.20.1740.10:FF:000050">
    <property type="entry name" value="MGC157082 protein"/>
    <property type="match status" value="2"/>
</dbReference>
<feature type="transmembrane region" description="Helical" evidence="13">
    <location>
        <begin position="483"/>
        <end position="506"/>
    </location>
</feature>
<feature type="transmembrane region" description="Helical" evidence="13">
    <location>
        <begin position="800"/>
        <end position="819"/>
    </location>
</feature>
<comment type="caution">
    <text evidence="15">The sequence shown here is derived from an EMBL/GenBank/DDBJ whole genome shotgun (WGS) entry which is preliminary data.</text>
</comment>
<dbReference type="FunFam" id="1.10.10.250:FF:000002">
    <property type="entry name" value="60S ribosomal protein L12"/>
    <property type="match status" value="1"/>
</dbReference>
<dbReference type="InterPro" id="IPR002293">
    <property type="entry name" value="AA/rel_permease1"/>
</dbReference>